<feature type="transmembrane region" description="Helical" evidence="2">
    <location>
        <begin position="21"/>
        <end position="39"/>
    </location>
</feature>
<dbReference type="GO" id="GO:0015105">
    <property type="term" value="F:arsenite transmembrane transporter activity"/>
    <property type="evidence" value="ECO:0007669"/>
    <property type="project" value="TreeGrafter"/>
</dbReference>
<feature type="transmembrane region" description="Helical" evidence="2">
    <location>
        <begin position="99"/>
        <end position="118"/>
    </location>
</feature>
<evidence type="ECO:0000313" key="4">
    <source>
        <dbReference type="Proteomes" id="UP001226160"/>
    </source>
</evidence>
<keyword evidence="1" id="KW-0813">Transport</keyword>
<protein>
    <submittedName>
        <fullName evidence="3">Arsenic resistance protein</fullName>
    </submittedName>
</protein>
<dbReference type="InterPro" id="IPR038770">
    <property type="entry name" value="Na+/solute_symporter_sf"/>
</dbReference>
<dbReference type="Proteomes" id="UP001226160">
    <property type="component" value="Unassembled WGS sequence"/>
</dbReference>
<feature type="transmembrane region" description="Helical" evidence="2">
    <location>
        <begin position="130"/>
        <end position="153"/>
    </location>
</feature>
<dbReference type="PANTHER" id="PTHR43057:SF1">
    <property type="entry name" value="ARSENICAL-RESISTANCE PROTEIN 3"/>
    <property type="match status" value="1"/>
</dbReference>
<dbReference type="AlphaFoldDB" id="A0AAP4BV07"/>
<dbReference type="EMBL" id="JASNVP010000010">
    <property type="protein sequence ID" value="MDK4326817.1"/>
    <property type="molecule type" value="Genomic_DNA"/>
</dbReference>
<feature type="transmembrane region" description="Helical" evidence="2">
    <location>
        <begin position="74"/>
        <end position="93"/>
    </location>
</feature>
<dbReference type="InterPro" id="IPR004706">
    <property type="entry name" value="Arsenical-R_Acr3"/>
</dbReference>
<evidence type="ECO:0000313" key="3">
    <source>
        <dbReference type="EMBL" id="MDK4326817.1"/>
    </source>
</evidence>
<feature type="transmembrane region" description="Helical" evidence="2">
    <location>
        <begin position="204"/>
        <end position="223"/>
    </location>
</feature>
<feature type="transmembrane region" description="Helical" evidence="2">
    <location>
        <begin position="165"/>
        <end position="183"/>
    </location>
</feature>
<dbReference type="GO" id="GO:0005886">
    <property type="term" value="C:plasma membrane"/>
    <property type="evidence" value="ECO:0007669"/>
    <property type="project" value="TreeGrafter"/>
</dbReference>
<feature type="transmembrane region" description="Helical" evidence="2">
    <location>
        <begin position="269"/>
        <end position="290"/>
    </location>
</feature>
<dbReference type="PANTHER" id="PTHR43057">
    <property type="entry name" value="ARSENITE EFFLUX TRANSPORTER"/>
    <property type="match status" value="1"/>
</dbReference>
<evidence type="ECO:0000256" key="2">
    <source>
        <dbReference type="SAM" id="Phobius"/>
    </source>
</evidence>
<name>A0AAP4BV07_9CORY</name>
<keyword evidence="2" id="KW-0472">Membrane</keyword>
<comment type="caution">
    <text evidence="3">The sequence shown here is derived from an EMBL/GenBank/DDBJ whole genome shotgun (WGS) entry which is preliminary data.</text>
</comment>
<reference evidence="3" key="1">
    <citation type="submission" date="2023-05" db="EMBL/GenBank/DDBJ databases">
        <title>Metabolic capabilities are highly conserved among human nasal-associated Corynebacterium species in pangenomic analyses.</title>
        <authorList>
            <person name="Tran T.H."/>
            <person name="Roberts A.Q."/>
            <person name="Escapa I.F."/>
            <person name="Gao W."/>
            <person name="Conlan S."/>
            <person name="Kong H."/>
            <person name="Segre J.A."/>
            <person name="Kelly M.S."/>
            <person name="Lemon K.P."/>
        </authorList>
    </citation>
    <scope>NUCLEOTIDE SEQUENCE</scope>
    <source>
        <strain evidence="3">KPL2654</strain>
    </source>
</reference>
<dbReference type="Gene3D" id="1.20.1530.20">
    <property type="match status" value="1"/>
</dbReference>
<accession>A0AAP4BV07</accession>
<feature type="transmembrane region" description="Helical" evidence="2">
    <location>
        <begin position="296"/>
        <end position="316"/>
    </location>
</feature>
<sequence>MMIQNLVAQQIQRCIDFLAEHQVLFYVATILLGLFVSPWDLEKLVGPALGLLMLSTFSALPLRRVRLAPRLTAVIVALNFLVVPCVVWVLVQPVRGDQALLLGITLVLLAPCIDYVVPFSGLAGAANHRLLAITPLLFVLQMLLLSLLLPRLIGAGFVEAAMGPIVRSVVGLLVIPLGLAWFVQRCERTWRNRCVGGIARQTRITVDGAMVPLMVVTLFAITATYGADVFRDSRALVPAVAIYVVFAAVMVTVGLVAAQVTKLRVDDGVAAVFSGVARNSLVVMPIALAFPEGFEAVPIVIVTQTLVELCVMVLLIKTAPYLQKLLQ</sequence>
<evidence type="ECO:0000256" key="1">
    <source>
        <dbReference type="ARBA" id="ARBA00022448"/>
    </source>
</evidence>
<dbReference type="RefSeq" id="WP_018121050.1">
    <property type="nucleotide sequence ID" value="NZ_CABIYR010000001.1"/>
</dbReference>
<keyword evidence="2" id="KW-1133">Transmembrane helix</keyword>
<dbReference type="GO" id="GO:0015104">
    <property type="term" value="F:antimonite transmembrane transporter activity"/>
    <property type="evidence" value="ECO:0007669"/>
    <property type="project" value="TreeGrafter"/>
</dbReference>
<gene>
    <name evidence="3" type="ORF">QPX54_09925</name>
</gene>
<organism evidence="3 4">
    <name type="scientific">Corynebacterium propinquum</name>
    <dbReference type="NCBI Taxonomy" id="43769"/>
    <lineage>
        <taxon>Bacteria</taxon>
        <taxon>Bacillati</taxon>
        <taxon>Actinomycetota</taxon>
        <taxon>Actinomycetes</taxon>
        <taxon>Mycobacteriales</taxon>
        <taxon>Corynebacteriaceae</taxon>
        <taxon>Corynebacterium</taxon>
    </lineage>
</organism>
<proteinExistence type="predicted"/>
<feature type="transmembrane region" description="Helical" evidence="2">
    <location>
        <begin position="45"/>
        <end position="62"/>
    </location>
</feature>
<keyword evidence="2" id="KW-0812">Transmembrane</keyword>
<dbReference type="GO" id="GO:0015297">
    <property type="term" value="F:antiporter activity"/>
    <property type="evidence" value="ECO:0007669"/>
    <property type="project" value="InterPro"/>
</dbReference>
<dbReference type="GeneID" id="64188991"/>
<feature type="transmembrane region" description="Helical" evidence="2">
    <location>
        <begin position="235"/>
        <end position="257"/>
    </location>
</feature>